<gene>
    <name evidence="2" type="ORF">GPM918_LOCUS20179</name>
    <name evidence="3" type="ORF">OVA965_LOCUS33295</name>
    <name evidence="4" type="ORF">SRO942_LOCUS20176</name>
    <name evidence="5" type="ORF">TMI583_LOCUS34180</name>
</gene>
<proteinExistence type="predicted"/>
<dbReference type="AlphaFoldDB" id="A0A814RAA0"/>
<evidence type="ECO:0000313" key="3">
    <source>
        <dbReference type="EMBL" id="CAF1408578.1"/>
    </source>
</evidence>
<accession>A0A814RAA0</accession>
<sequence length="70" mass="7816">GESKSSKIVISRQLGGSGKSRLHFIKFNSRKEAKAAARRAGYGVLVHHAKNKEKGEQPHFHPTNGTHYEY</sequence>
<dbReference type="Proteomes" id="UP000682733">
    <property type="component" value="Unassembled WGS sequence"/>
</dbReference>
<evidence type="ECO:0000313" key="2">
    <source>
        <dbReference type="EMBL" id="CAF1130765.1"/>
    </source>
</evidence>
<organism evidence="2 6">
    <name type="scientific">Didymodactylos carnosus</name>
    <dbReference type="NCBI Taxonomy" id="1234261"/>
    <lineage>
        <taxon>Eukaryota</taxon>
        <taxon>Metazoa</taxon>
        <taxon>Spiralia</taxon>
        <taxon>Gnathifera</taxon>
        <taxon>Rotifera</taxon>
        <taxon>Eurotatoria</taxon>
        <taxon>Bdelloidea</taxon>
        <taxon>Philodinida</taxon>
        <taxon>Philodinidae</taxon>
        <taxon>Didymodactylos</taxon>
    </lineage>
</organism>
<dbReference type="Proteomes" id="UP000663829">
    <property type="component" value="Unassembled WGS sequence"/>
</dbReference>
<reference evidence="2" key="1">
    <citation type="submission" date="2021-02" db="EMBL/GenBank/DDBJ databases">
        <authorList>
            <person name="Nowell W R."/>
        </authorList>
    </citation>
    <scope>NUCLEOTIDE SEQUENCE</scope>
</reference>
<feature type="non-terminal residue" evidence="2">
    <location>
        <position position="1"/>
    </location>
</feature>
<evidence type="ECO:0000313" key="4">
    <source>
        <dbReference type="EMBL" id="CAF3894448.1"/>
    </source>
</evidence>
<dbReference type="EMBL" id="CAJNOQ010006312">
    <property type="protein sequence ID" value="CAF1130765.1"/>
    <property type="molecule type" value="Genomic_DNA"/>
</dbReference>
<comment type="caution">
    <text evidence="2">The sequence shown here is derived from an EMBL/GenBank/DDBJ whole genome shotgun (WGS) entry which is preliminary data.</text>
</comment>
<feature type="region of interest" description="Disordered" evidence="1">
    <location>
        <begin position="50"/>
        <end position="70"/>
    </location>
</feature>
<name>A0A814RAA0_9BILA</name>
<protein>
    <submittedName>
        <fullName evidence="2">Uncharacterized protein</fullName>
    </submittedName>
</protein>
<dbReference type="EMBL" id="CAJNOK010026771">
    <property type="protein sequence ID" value="CAF1408578.1"/>
    <property type="molecule type" value="Genomic_DNA"/>
</dbReference>
<evidence type="ECO:0000256" key="1">
    <source>
        <dbReference type="SAM" id="MobiDB-lite"/>
    </source>
</evidence>
<dbReference type="Proteomes" id="UP000681722">
    <property type="component" value="Unassembled WGS sequence"/>
</dbReference>
<evidence type="ECO:0000313" key="5">
    <source>
        <dbReference type="EMBL" id="CAF4213513.1"/>
    </source>
</evidence>
<dbReference type="Proteomes" id="UP000677228">
    <property type="component" value="Unassembled WGS sequence"/>
</dbReference>
<dbReference type="EMBL" id="CAJOBC010006312">
    <property type="protein sequence ID" value="CAF3894448.1"/>
    <property type="molecule type" value="Genomic_DNA"/>
</dbReference>
<keyword evidence="6" id="KW-1185">Reference proteome</keyword>
<dbReference type="EMBL" id="CAJOBA010048516">
    <property type="protein sequence ID" value="CAF4213513.1"/>
    <property type="molecule type" value="Genomic_DNA"/>
</dbReference>
<evidence type="ECO:0000313" key="6">
    <source>
        <dbReference type="Proteomes" id="UP000663829"/>
    </source>
</evidence>